<evidence type="ECO:0000259" key="1">
    <source>
        <dbReference type="Pfam" id="PF19701"/>
    </source>
</evidence>
<name>A0A7D4BZ46_9EURY</name>
<keyword evidence="3" id="KW-1185">Reference proteome</keyword>
<protein>
    <recommendedName>
        <fullName evidence="1">DUF6199 domain-containing protein</fullName>
    </recommendedName>
</protein>
<gene>
    <name evidence="2" type="ORF">HPS36_13885</name>
</gene>
<dbReference type="RefSeq" id="WP_173230604.1">
    <property type="nucleotide sequence ID" value="NZ_CP053941.1"/>
</dbReference>
<sequence>MESLAALLLVVVGVPHAVWPFEAAKLRERIDAVGSRRSGSESEPKEWAGRLNRVLGAGLSLVGVALLIVA</sequence>
<evidence type="ECO:0000313" key="2">
    <source>
        <dbReference type="EMBL" id="QKG93895.1"/>
    </source>
</evidence>
<dbReference type="KEGG" id="hsai:HPS36_13885"/>
<accession>A0A7D4BZ46</accession>
<feature type="domain" description="DUF6199" evidence="1">
    <location>
        <begin position="6"/>
        <end position="69"/>
    </location>
</feature>
<dbReference type="GeneID" id="55596113"/>
<dbReference type="InterPro" id="IPR045679">
    <property type="entry name" value="DUF6199"/>
</dbReference>
<dbReference type="AlphaFoldDB" id="A0A7D4BZ46"/>
<dbReference type="EMBL" id="CP053941">
    <property type="protein sequence ID" value="QKG93895.1"/>
    <property type="molecule type" value="Genomic_DNA"/>
</dbReference>
<organism evidence="2 3">
    <name type="scientific">Halorubrum salinarum</name>
    <dbReference type="NCBI Taxonomy" id="2739057"/>
    <lineage>
        <taxon>Archaea</taxon>
        <taxon>Methanobacteriati</taxon>
        <taxon>Methanobacteriota</taxon>
        <taxon>Stenosarchaea group</taxon>
        <taxon>Halobacteria</taxon>
        <taxon>Halobacteriales</taxon>
        <taxon>Haloferacaceae</taxon>
        <taxon>Halorubrum</taxon>
    </lineage>
</organism>
<dbReference type="Proteomes" id="UP000505020">
    <property type="component" value="Chromosome"/>
</dbReference>
<dbReference type="Pfam" id="PF19701">
    <property type="entry name" value="DUF6199"/>
    <property type="match status" value="1"/>
</dbReference>
<reference evidence="2 3" key="1">
    <citation type="submission" date="2020-05" db="EMBL/GenBank/DDBJ databases">
        <title>Halorubrum RHB-C sp.nov., an extremely halophilic archaeon isolated from solar salt farm.</title>
        <authorList>
            <person name="Ho H."/>
            <person name="Danganan R.E."/>
            <person name="Dedeles G.R."/>
            <person name="Kim S.-G."/>
        </authorList>
    </citation>
    <scope>NUCLEOTIDE SEQUENCE [LARGE SCALE GENOMIC DNA]</scope>
    <source>
        <strain evidence="2 3">RHB-C</strain>
    </source>
</reference>
<evidence type="ECO:0000313" key="3">
    <source>
        <dbReference type="Proteomes" id="UP000505020"/>
    </source>
</evidence>
<proteinExistence type="predicted"/>